<feature type="compositionally biased region" description="Basic residues" evidence="1">
    <location>
        <begin position="14"/>
        <end position="23"/>
    </location>
</feature>
<dbReference type="AlphaFoldDB" id="A0A4Z2H2G2"/>
<feature type="region of interest" description="Disordered" evidence="1">
    <location>
        <begin position="1"/>
        <end position="23"/>
    </location>
</feature>
<dbReference type="Proteomes" id="UP000314294">
    <property type="component" value="Unassembled WGS sequence"/>
</dbReference>
<dbReference type="EMBL" id="SRLO01000359">
    <property type="protein sequence ID" value="TNN59273.1"/>
    <property type="molecule type" value="Genomic_DNA"/>
</dbReference>
<protein>
    <submittedName>
        <fullName evidence="2">Uncharacterized protein</fullName>
    </submittedName>
</protein>
<feature type="region of interest" description="Disordered" evidence="1">
    <location>
        <begin position="66"/>
        <end position="102"/>
    </location>
</feature>
<reference evidence="2 3" key="1">
    <citation type="submission" date="2019-03" db="EMBL/GenBank/DDBJ databases">
        <title>First draft genome of Liparis tanakae, snailfish: a comprehensive survey of snailfish specific genes.</title>
        <authorList>
            <person name="Kim W."/>
            <person name="Song I."/>
            <person name="Jeong J.-H."/>
            <person name="Kim D."/>
            <person name="Kim S."/>
            <person name="Ryu S."/>
            <person name="Song J.Y."/>
            <person name="Lee S.K."/>
        </authorList>
    </citation>
    <scope>NUCLEOTIDE SEQUENCE [LARGE SCALE GENOMIC DNA]</scope>
    <source>
        <tissue evidence="2">Muscle</tissue>
    </source>
</reference>
<organism evidence="2 3">
    <name type="scientific">Liparis tanakae</name>
    <name type="common">Tanaka's snailfish</name>
    <dbReference type="NCBI Taxonomy" id="230148"/>
    <lineage>
        <taxon>Eukaryota</taxon>
        <taxon>Metazoa</taxon>
        <taxon>Chordata</taxon>
        <taxon>Craniata</taxon>
        <taxon>Vertebrata</taxon>
        <taxon>Euteleostomi</taxon>
        <taxon>Actinopterygii</taxon>
        <taxon>Neopterygii</taxon>
        <taxon>Teleostei</taxon>
        <taxon>Neoteleostei</taxon>
        <taxon>Acanthomorphata</taxon>
        <taxon>Eupercaria</taxon>
        <taxon>Perciformes</taxon>
        <taxon>Cottioidei</taxon>
        <taxon>Cottales</taxon>
        <taxon>Liparidae</taxon>
        <taxon>Liparis</taxon>
    </lineage>
</organism>
<gene>
    <name evidence="2" type="ORF">EYF80_030460</name>
</gene>
<comment type="caution">
    <text evidence="2">The sequence shown here is derived from an EMBL/GenBank/DDBJ whole genome shotgun (WGS) entry which is preliminary data.</text>
</comment>
<accession>A0A4Z2H2G2</accession>
<proteinExistence type="predicted"/>
<evidence type="ECO:0000313" key="3">
    <source>
        <dbReference type="Proteomes" id="UP000314294"/>
    </source>
</evidence>
<name>A0A4Z2H2G2_9TELE</name>
<evidence type="ECO:0000313" key="2">
    <source>
        <dbReference type="EMBL" id="TNN59273.1"/>
    </source>
</evidence>
<sequence>MKRGQWHEVPNNGKPHRLHHGPASVRKIRRTGRISKGKTCSSRRMTWRSLFCVSFALPVKKMDAQSHSRASGRAPSAVLAGPTVPGVFHRKHQQITAGDYAA</sequence>
<keyword evidence="3" id="KW-1185">Reference proteome</keyword>
<evidence type="ECO:0000256" key="1">
    <source>
        <dbReference type="SAM" id="MobiDB-lite"/>
    </source>
</evidence>